<evidence type="ECO:0000256" key="1">
    <source>
        <dbReference type="SAM" id="MobiDB-lite"/>
    </source>
</evidence>
<organism evidence="2 3">
    <name type="scientific">Zosterops borbonicus</name>
    <dbReference type="NCBI Taxonomy" id="364589"/>
    <lineage>
        <taxon>Eukaryota</taxon>
        <taxon>Metazoa</taxon>
        <taxon>Chordata</taxon>
        <taxon>Craniata</taxon>
        <taxon>Vertebrata</taxon>
        <taxon>Euteleostomi</taxon>
        <taxon>Archelosauria</taxon>
        <taxon>Archosauria</taxon>
        <taxon>Dinosauria</taxon>
        <taxon>Saurischia</taxon>
        <taxon>Theropoda</taxon>
        <taxon>Coelurosauria</taxon>
        <taxon>Aves</taxon>
        <taxon>Neognathae</taxon>
        <taxon>Neoaves</taxon>
        <taxon>Telluraves</taxon>
        <taxon>Australaves</taxon>
        <taxon>Passeriformes</taxon>
        <taxon>Sylvioidea</taxon>
        <taxon>Zosteropidae</taxon>
        <taxon>Zosterops</taxon>
    </lineage>
</organism>
<comment type="caution">
    <text evidence="2">The sequence shown here is derived from an EMBL/GenBank/DDBJ whole genome shotgun (WGS) entry which is preliminary data.</text>
</comment>
<protein>
    <submittedName>
        <fullName evidence="2">Uncharacterized protein</fullName>
    </submittedName>
</protein>
<name>A0A8K1LTN6_9PASS</name>
<keyword evidence="3" id="KW-1185">Reference proteome</keyword>
<gene>
    <name evidence="2" type="ORF">HGM15179_000622</name>
</gene>
<reference evidence="2" key="1">
    <citation type="submission" date="2019-04" db="EMBL/GenBank/DDBJ databases">
        <title>Genome assembly of Zosterops borbonicus 15179.</title>
        <authorList>
            <person name="Leroy T."/>
            <person name="Anselmetti Y."/>
            <person name="Tilak M.-K."/>
            <person name="Nabholz B."/>
        </authorList>
    </citation>
    <scope>NUCLEOTIDE SEQUENCE</scope>
    <source>
        <strain evidence="2">HGM_15179</strain>
        <tissue evidence="2">Muscle</tissue>
    </source>
</reference>
<sequence>MELGKGLEHRSDVEGLRELGVFSLWRKGGSAGDLSTLYNSLKGGCSQMVVGFRRLAKPKESKLLAMVEFPNYKIFSALDEDFECTLSKFPDYKLGGSVDLLQGRKDLQGDLDRLDQWPEANCTRFNKRDNCLISVDKIFSALDEDFECTLSKFPDYKLGGSVDLLQGRKDLQGDLDRLDQWPEANCTRFNKVKYQVLDLGHNSPMQAGGRVAGEWPSGKGSGGVH</sequence>
<feature type="region of interest" description="Disordered" evidence="1">
    <location>
        <begin position="205"/>
        <end position="225"/>
    </location>
</feature>
<dbReference type="Proteomes" id="UP000796761">
    <property type="component" value="Unassembled WGS sequence"/>
</dbReference>
<dbReference type="OrthoDB" id="416454at2759"/>
<accession>A0A8K1LTN6</accession>
<evidence type="ECO:0000313" key="2">
    <source>
        <dbReference type="EMBL" id="TRZ26465.1"/>
    </source>
</evidence>
<dbReference type="AlphaFoldDB" id="A0A8K1LTN6"/>
<dbReference type="EMBL" id="SWJQ01000013">
    <property type="protein sequence ID" value="TRZ26465.1"/>
    <property type="molecule type" value="Genomic_DNA"/>
</dbReference>
<evidence type="ECO:0000313" key="3">
    <source>
        <dbReference type="Proteomes" id="UP000796761"/>
    </source>
</evidence>
<proteinExistence type="predicted"/>